<dbReference type="InterPro" id="IPR036390">
    <property type="entry name" value="WH_DNA-bd_sf"/>
</dbReference>
<keyword evidence="1" id="KW-0238">DNA-binding</keyword>
<sequence length="156" mass="16181">MTTTTSPVDPLVDPRVIALAHYAGRALLENVLARHGSTFQQSVTLRLVAVAEGPVGRDALVDGVVGALKIDAAEAHSVVDELISAGLLAAEEPSAVRITDAGRERWASTSAATAPITARVYDGIPKEDLAVAGRVLTLITQRADAEFAAMTATVAK</sequence>
<accession>A0A7H8SZZ3</accession>
<gene>
    <name evidence="1" type="ORF">HUT05_05280</name>
</gene>
<dbReference type="EMBL" id="CP056041">
    <property type="protein sequence ID" value="QKZ16836.1"/>
    <property type="molecule type" value="Genomic_DNA"/>
</dbReference>
<evidence type="ECO:0000313" key="1">
    <source>
        <dbReference type="EMBL" id="QKZ16836.1"/>
    </source>
</evidence>
<dbReference type="AlphaFoldDB" id="A0A7H8SZZ3"/>
<reference evidence="1 2" key="1">
    <citation type="submission" date="2020-06" db="EMBL/GenBank/DDBJ databases">
        <title>Genome mining for natural products.</title>
        <authorList>
            <person name="Zhang B."/>
            <person name="Shi J."/>
            <person name="Ge H."/>
        </authorList>
    </citation>
    <scope>NUCLEOTIDE SEQUENCE [LARGE SCALE GENOMIC DNA]</scope>
    <source>
        <strain evidence="1 2">NA02069</strain>
    </source>
</reference>
<dbReference type="InterPro" id="IPR036388">
    <property type="entry name" value="WH-like_DNA-bd_sf"/>
</dbReference>
<name>A0A7H8SZZ3_STRCX</name>
<organism evidence="1 2">
    <name type="scientific">Streptomyces chartreusis</name>
    <dbReference type="NCBI Taxonomy" id="1969"/>
    <lineage>
        <taxon>Bacteria</taxon>
        <taxon>Bacillati</taxon>
        <taxon>Actinomycetota</taxon>
        <taxon>Actinomycetes</taxon>
        <taxon>Kitasatosporales</taxon>
        <taxon>Streptomycetaceae</taxon>
        <taxon>Streptomyces</taxon>
    </lineage>
</organism>
<dbReference type="Gene3D" id="1.10.10.10">
    <property type="entry name" value="Winged helix-like DNA-binding domain superfamily/Winged helix DNA-binding domain"/>
    <property type="match status" value="1"/>
</dbReference>
<dbReference type="GO" id="GO:0003677">
    <property type="term" value="F:DNA binding"/>
    <property type="evidence" value="ECO:0007669"/>
    <property type="project" value="UniProtKB-KW"/>
</dbReference>
<proteinExistence type="predicted"/>
<protein>
    <submittedName>
        <fullName evidence="1">Winged helix DNA-binding protein</fullName>
    </submittedName>
</protein>
<dbReference type="SUPFAM" id="SSF46785">
    <property type="entry name" value="Winged helix' DNA-binding domain"/>
    <property type="match status" value="1"/>
</dbReference>
<dbReference type="Proteomes" id="UP000509418">
    <property type="component" value="Chromosome"/>
</dbReference>
<evidence type="ECO:0000313" key="2">
    <source>
        <dbReference type="Proteomes" id="UP000509418"/>
    </source>
</evidence>
<dbReference type="RefSeq" id="WP_176574354.1">
    <property type="nucleotide sequence ID" value="NZ_CBDRGH010000039.1"/>
</dbReference>
<keyword evidence="2" id="KW-1185">Reference proteome</keyword>